<comment type="caution">
    <text evidence="2">The sequence shown here is derived from an EMBL/GenBank/DDBJ whole genome shotgun (WGS) entry which is preliminary data.</text>
</comment>
<evidence type="ECO:0000313" key="3">
    <source>
        <dbReference type="Proteomes" id="UP001558613"/>
    </source>
</evidence>
<feature type="region of interest" description="Disordered" evidence="1">
    <location>
        <begin position="59"/>
        <end position="95"/>
    </location>
</feature>
<dbReference type="Proteomes" id="UP001558613">
    <property type="component" value="Unassembled WGS sequence"/>
</dbReference>
<dbReference type="PANTHER" id="PTHR47331:SF6">
    <property type="entry name" value="DOUBLECORTIN DOMAIN-CONTAINING PROTEIN"/>
    <property type="match status" value="1"/>
</dbReference>
<sequence length="206" mass="23084">MLKQHFGDDHVVSAAYMEKVLQWPMIKGEDMTTLQDYAVFLQERLTRVSTSKPYQVVKHMGQGPISEKSNKSQTPYLSSTAQQMSSSDHTVHPKGQPDKALKVYAILDDQSNHSLARSEFFDLFNLKSTEFPYTLRTCAGVTEISGRQARDFVAHPLDGSLSVPLPTLIECNCMPEDRSEIPTPDAAKHHPHLKSIAHLILPLDRA</sequence>
<proteinExistence type="predicted"/>
<dbReference type="PANTHER" id="PTHR47331">
    <property type="entry name" value="PHD-TYPE DOMAIN-CONTAINING PROTEIN"/>
    <property type="match status" value="1"/>
</dbReference>
<accession>A0ABR3NWP2</accession>
<evidence type="ECO:0000313" key="2">
    <source>
        <dbReference type="EMBL" id="KAL1281202.1"/>
    </source>
</evidence>
<organism evidence="2 3">
    <name type="scientific">Cirrhinus molitorella</name>
    <name type="common">mud carp</name>
    <dbReference type="NCBI Taxonomy" id="172907"/>
    <lineage>
        <taxon>Eukaryota</taxon>
        <taxon>Metazoa</taxon>
        <taxon>Chordata</taxon>
        <taxon>Craniata</taxon>
        <taxon>Vertebrata</taxon>
        <taxon>Euteleostomi</taxon>
        <taxon>Actinopterygii</taxon>
        <taxon>Neopterygii</taxon>
        <taxon>Teleostei</taxon>
        <taxon>Ostariophysi</taxon>
        <taxon>Cypriniformes</taxon>
        <taxon>Cyprinidae</taxon>
        <taxon>Labeoninae</taxon>
        <taxon>Labeonini</taxon>
        <taxon>Cirrhinus</taxon>
    </lineage>
</organism>
<keyword evidence="3" id="KW-1185">Reference proteome</keyword>
<feature type="compositionally biased region" description="Polar residues" evidence="1">
    <location>
        <begin position="71"/>
        <end position="88"/>
    </location>
</feature>
<reference evidence="2 3" key="1">
    <citation type="submission" date="2023-09" db="EMBL/GenBank/DDBJ databases">
        <authorList>
            <person name="Wang M."/>
        </authorList>
    </citation>
    <scope>NUCLEOTIDE SEQUENCE [LARGE SCALE GENOMIC DNA]</scope>
    <source>
        <strain evidence="2">GT-2023</strain>
        <tissue evidence="2">Liver</tissue>
    </source>
</reference>
<gene>
    <name evidence="2" type="ORF">QQF64_000005</name>
</gene>
<name>A0ABR3NWP2_9TELE</name>
<dbReference type="EMBL" id="JAYMGO010000001">
    <property type="protein sequence ID" value="KAL1281202.1"/>
    <property type="molecule type" value="Genomic_DNA"/>
</dbReference>
<evidence type="ECO:0000256" key="1">
    <source>
        <dbReference type="SAM" id="MobiDB-lite"/>
    </source>
</evidence>
<protein>
    <submittedName>
        <fullName evidence="2">Uncharacterized protein</fullName>
    </submittedName>
</protein>